<gene>
    <name evidence="2" type="ORF">OUZ56_032461</name>
</gene>
<organism evidence="2 3">
    <name type="scientific">Daphnia magna</name>
    <dbReference type="NCBI Taxonomy" id="35525"/>
    <lineage>
        <taxon>Eukaryota</taxon>
        <taxon>Metazoa</taxon>
        <taxon>Ecdysozoa</taxon>
        <taxon>Arthropoda</taxon>
        <taxon>Crustacea</taxon>
        <taxon>Branchiopoda</taxon>
        <taxon>Diplostraca</taxon>
        <taxon>Cladocera</taxon>
        <taxon>Anomopoda</taxon>
        <taxon>Daphniidae</taxon>
        <taxon>Daphnia</taxon>
    </lineage>
</organism>
<dbReference type="EMBL" id="JAOYFB010000041">
    <property type="protein sequence ID" value="KAK4045053.1"/>
    <property type="molecule type" value="Genomic_DNA"/>
</dbReference>
<feature type="region of interest" description="Disordered" evidence="1">
    <location>
        <begin position="215"/>
        <end position="261"/>
    </location>
</feature>
<accession>A0ABR0B908</accession>
<feature type="compositionally biased region" description="Basic and acidic residues" evidence="1">
    <location>
        <begin position="229"/>
        <end position="261"/>
    </location>
</feature>
<sequence>MKAERTAFPGERREQRNDDSDGERRPGIPAIVELNARATSRVRINDVGTRANLECRLGFGRKIDGEKRPPERFAVQTDQAHEHRARCDEKKIAHEARGRDRELKYGKLLRESNRRCECAEYKENDQAIFVHMAGKEDYNDRAADHRYFTIQIENQREDVDRKRCVSDPDDVFFRRVEETAKIPHLCGHIPKHLVLNPVATRTAVCEEFDVHRNPERGESGDVCGQQQPDKARPVGRGDKCVRHDDEEHREGEGEENSEHRWVFAQAAPKGRAQIRGERRATAPAATLGRSFACATGI</sequence>
<name>A0ABR0B908_9CRUS</name>
<evidence type="ECO:0000313" key="3">
    <source>
        <dbReference type="Proteomes" id="UP001234178"/>
    </source>
</evidence>
<keyword evidence="3" id="KW-1185">Reference proteome</keyword>
<feature type="compositionally biased region" description="Basic and acidic residues" evidence="1">
    <location>
        <begin position="1"/>
        <end position="26"/>
    </location>
</feature>
<evidence type="ECO:0000313" key="2">
    <source>
        <dbReference type="EMBL" id="KAK4045053.1"/>
    </source>
</evidence>
<evidence type="ECO:0000256" key="1">
    <source>
        <dbReference type="SAM" id="MobiDB-lite"/>
    </source>
</evidence>
<reference evidence="2 3" key="1">
    <citation type="journal article" date="2023" name="Nucleic Acids Res.">
        <title>The hologenome of Daphnia magna reveals possible DNA methylation and microbiome-mediated evolution of the host genome.</title>
        <authorList>
            <person name="Chaturvedi A."/>
            <person name="Li X."/>
            <person name="Dhandapani V."/>
            <person name="Marshall H."/>
            <person name="Kissane S."/>
            <person name="Cuenca-Cambronero M."/>
            <person name="Asole G."/>
            <person name="Calvet F."/>
            <person name="Ruiz-Romero M."/>
            <person name="Marangio P."/>
            <person name="Guigo R."/>
            <person name="Rago D."/>
            <person name="Mirbahai L."/>
            <person name="Eastwood N."/>
            <person name="Colbourne J.K."/>
            <person name="Zhou J."/>
            <person name="Mallon E."/>
            <person name="Orsini L."/>
        </authorList>
    </citation>
    <scope>NUCLEOTIDE SEQUENCE [LARGE SCALE GENOMIC DNA]</scope>
    <source>
        <strain evidence="2">LRV0_1</strain>
    </source>
</reference>
<dbReference type="Proteomes" id="UP001234178">
    <property type="component" value="Unassembled WGS sequence"/>
</dbReference>
<feature type="region of interest" description="Disordered" evidence="1">
    <location>
        <begin position="1"/>
        <end position="28"/>
    </location>
</feature>
<comment type="caution">
    <text evidence="2">The sequence shown here is derived from an EMBL/GenBank/DDBJ whole genome shotgun (WGS) entry which is preliminary data.</text>
</comment>
<protein>
    <submittedName>
        <fullName evidence="2">Uncharacterized protein</fullName>
    </submittedName>
</protein>
<proteinExistence type="predicted"/>